<evidence type="ECO:0000256" key="5">
    <source>
        <dbReference type="ARBA" id="ARBA00022964"/>
    </source>
</evidence>
<dbReference type="PANTHER" id="PTHR46030:SF1">
    <property type="entry name" value="ALPHA-KETOGLUTARATE-DEPENDENT DIOXYGENASE ALKB HOMOLOG 6"/>
    <property type="match status" value="1"/>
</dbReference>
<dbReference type="GO" id="GO:0046872">
    <property type="term" value="F:metal ion binding"/>
    <property type="evidence" value="ECO:0007669"/>
    <property type="project" value="UniProtKB-KW"/>
</dbReference>
<dbReference type="PANTHER" id="PTHR46030">
    <property type="entry name" value="ALPHA-KETOGLUTARATE-DEPENDENT DIOXYGENASE ALKB HOMOLOG 6"/>
    <property type="match status" value="1"/>
</dbReference>
<evidence type="ECO:0000256" key="6">
    <source>
        <dbReference type="ARBA" id="ARBA00023002"/>
    </source>
</evidence>
<comment type="cofactor">
    <cofactor evidence="1">
        <name>Fe(2+)</name>
        <dbReference type="ChEBI" id="CHEBI:29033"/>
    </cofactor>
</comment>
<dbReference type="GO" id="GO:0051213">
    <property type="term" value="F:dioxygenase activity"/>
    <property type="evidence" value="ECO:0007669"/>
    <property type="project" value="UniProtKB-KW"/>
</dbReference>
<keyword evidence="5" id="KW-0223">Dioxygenase</keyword>
<keyword evidence="7" id="KW-0408">Iron</keyword>
<evidence type="ECO:0000256" key="1">
    <source>
        <dbReference type="ARBA" id="ARBA00001954"/>
    </source>
</evidence>
<evidence type="ECO:0000256" key="3">
    <source>
        <dbReference type="ARBA" id="ARBA00007879"/>
    </source>
</evidence>
<dbReference type="SUPFAM" id="SSF51197">
    <property type="entry name" value="Clavaminate synthase-like"/>
    <property type="match status" value="1"/>
</dbReference>
<evidence type="ECO:0000256" key="8">
    <source>
        <dbReference type="ARBA" id="ARBA00023242"/>
    </source>
</evidence>
<dbReference type="AlphaFoldDB" id="A0A2Z5TRF5"/>
<name>A0A2Z5TRF5_9NEOP</name>
<gene>
    <name evidence="10" type="primary">RsALKBH6</name>
</gene>
<dbReference type="InterPro" id="IPR005123">
    <property type="entry name" value="Oxoglu/Fe-dep_dioxygenase_dom"/>
</dbReference>
<keyword evidence="4" id="KW-0479">Metal-binding</keyword>
<dbReference type="Pfam" id="PF13532">
    <property type="entry name" value="2OG-FeII_Oxy_2"/>
    <property type="match status" value="1"/>
</dbReference>
<proteinExistence type="evidence at transcript level"/>
<evidence type="ECO:0000256" key="7">
    <source>
        <dbReference type="ARBA" id="ARBA00023004"/>
    </source>
</evidence>
<dbReference type="GO" id="GO:0005634">
    <property type="term" value="C:nucleus"/>
    <property type="evidence" value="ECO:0007669"/>
    <property type="project" value="UniProtKB-SubCell"/>
</dbReference>
<organism evidence="10">
    <name type="scientific">Reticulitermes speratus</name>
    <dbReference type="NCBI Taxonomy" id="60591"/>
    <lineage>
        <taxon>Eukaryota</taxon>
        <taxon>Metazoa</taxon>
        <taxon>Ecdysozoa</taxon>
        <taxon>Arthropoda</taxon>
        <taxon>Hexapoda</taxon>
        <taxon>Insecta</taxon>
        <taxon>Pterygota</taxon>
        <taxon>Neoptera</taxon>
        <taxon>Polyneoptera</taxon>
        <taxon>Dictyoptera</taxon>
        <taxon>Blattodea</taxon>
        <taxon>Blattoidea</taxon>
        <taxon>Termitoidae</taxon>
        <taxon>Rhinotermitidae</taxon>
        <taxon>Reticulitermes</taxon>
        <taxon>Frontotermes</taxon>
    </lineage>
</organism>
<comment type="subcellular location">
    <subcellularLocation>
        <location evidence="2">Nucleus</location>
    </subcellularLocation>
</comment>
<comment type="similarity">
    <text evidence="3">Belongs to the alkB family.</text>
</comment>
<dbReference type="EMBL" id="FX985809">
    <property type="protein sequence ID" value="BBA93696.1"/>
    <property type="molecule type" value="mRNA"/>
</dbReference>
<protein>
    <submittedName>
        <fullName evidence="10">Putative alkylated DNA repair protein alkB-like protein 6</fullName>
    </submittedName>
</protein>
<sequence length="226" mass="25363">MNLKGHRVVKAPPSVYYIPEFITLEEEERIIERVNSAPKPKWTQLSHRRLQNWGGIPHPKGMIAEKIPEWLLVFTEKIGKLGLFGGKQPNHVLVNEYMPGQGIMPHLDGPLFYPTVTTISCGSHTILNCYCPHQSDEADTQSVGDLKVASLLLERRSLVVLQDDMYTEYLHTIAEVHCDTVSGAEENLDLCGGQYATGAELQRTTRISLTVRHVPHTTKVCIKLGR</sequence>
<keyword evidence="8" id="KW-0539">Nucleus</keyword>
<accession>A0A2Z5TRF5</accession>
<evidence type="ECO:0000256" key="2">
    <source>
        <dbReference type="ARBA" id="ARBA00004123"/>
    </source>
</evidence>
<dbReference type="Gene3D" id="2.60.120.590">
    <property type="entry name" value="Alpha-ketoglutarate-dependent dioxygenase AlkB-like"/>
    <property type="match status" value="1"/>
</dbReference>
<dbReference type="InterPro" id="IPR037151">
    <property type="entry name" value="AlkB-like_sf"/>
</dbReference>
<evidence type="ECO:0000256" key="4">
    <source>
        <dbReference type="ARBA" id="ARBA00022723"/>
    </source>
</evidence>
<keyword evidence="6" id="KW-0560">Oxidoreductase</keyword>
<dbReference type="InterPro" id="IPR032862">
    <property type="entry name" value="ALKBH6"/>
</dbReference>
<evidence type="ECO:0000313" key="10">
    <source>
        <dbReference type="EMBL" id="BBA93696.1"/>
    </source>
</evidence>
<feature type="domain" description="Fe2OG dioxygenase" evidence="9">
    <location>
        <begin position="88"/>
        <end position="215"/>
    </location>
</feature>
<reference evidence="10" key="1">
    <citation type="journal article" date="2016" name="PLoS ONE">
        <title>Caste-Specific and Sex-Specific Expression of Chemoreceptor Genes in a Termite.</title>
        <authorList>
            <person name="Mitaka Y."/>
            <person name="Kobayashi K."/>
            <person name="Mikheyev A."/>
            <person name="Tin M.M.Y."/>
            <person name="Watanabe Y."/>
            <person name="Matsuura K."/>
        </authorList>
    </citation>
    <scope>NUCLEOTIDE SEQUENCE</scope>
</reference>
<dbReference type="PROSITE" id="PS51471">
    <property type="entry name" value="FE2OG_OXY"/>
    <property type="match status" value="1"/>
</dbReference>
<dbReference type="InterPro" id="IPR027450">
    <property type="entry name" value="AlkB-like"/>
</dbReference>
<reference evidence="10" key="2">
    <citation type="submission" date="2017-10" db="EMBL/GenBank/DDBJ databases">
        <title>High Expression of DNA Repair Genes in Long-Lived Termite King.</title>
        <authorList>
            <person name="Tasaki E."/>
            <person name="Mitaka Y."/>
            <person name="Nozaki T."/>
            <person name="Kobayashi K."/>
            <person name="Matsuura K."/>
            <person name="Iuchi Y."/>
        </authorList>
    </citation>
    <scope>NUCLEOTIDE SEQUENCE</scope>
</reference>
<evidence type="ECO:0000259" key="9">
    <source>
        <dbReference type="PROSITE" id="PS51471"/>
    </source>
</evidence>